<dbReference type="STRING" id="1302689.RG47T_0501"/>
<gene>
    <name evidence="3" type="ORF">RG47T_0501</name>
</gene>
<dbReference type="InterPro" id="IPR040495">
    <property type="entry name" value="HU-CCDC81_bac_1"/>
</dbReference>
<feature type="domain" description="CCDC81-like prokaryotic HU" evidence="2">
    <location>
        <begin position="13"/>
        <end position="62"/>
    </location>
</feature>
<name>A0A1Q5ZTG9_9SPHI</name>
<accession>A0A1Q5ZTG9</accession>
<organism evidence="3 4">
    <name type="scientific">Mucilaginibacter polytrichastri</name>
    <dbReference type="NCBI Taxonomy" id="1302689"/>
    <lineage>
        <taxon>Bacteria</taxon>
        <taxon>Pseudomonadati</taxon>
        <taxon>Bacteroidota</taxon>
        <taxon>Sphingobacteriia</taxon>
        <taxon>Sphingobacteriales</taxon>
        <taxon>Sphingobacteriaceae</taxon>
        <taxon>Mucilaginibacter</taxon>
    </lineage>
</organism>
<dbReference type="EMBL" id="MPPL01000001">
    <property type="protein sequence ID" value="OKS85062.1"/>
    <property type="molecule type" value="Genomic_DNA"/>
</dbReference>
<evidence type="ECO:0000256" key="1">
    <source>
        <dbReference type="SAM" id="Phobius"/>
    </source>
</evidence>
<protein>
    <recommendedName>
        <fullName evidence="2">CCDC81-like prokaryotic HU domain-containing protein</fullName>
    </recommendedName>
</protein>
<keyword evidence="1" id="KW-0812">Transmembrane</keyword>
<feature type="transmembrane region" description="Helical" evidence="1">
    <location>
        <begin position="216"/>
        <end position="236"/>
    </location>
</feature>
<evidence type="ECO:0000259" key="2">
    <source>
        <dbReference type="Pfam" id="PF18174"/>
    </source>
</evidence>
<dbReference type="Proteomes" id="UP000186720">
    <property type="component" value="Unassembled WGS sequence"/>
</dbReference>
<sequence length="384" mass="42559">MQATVLPTDMGMDLANYVSQLLQQHGHLNVPGLGYFAHLRKSSYYDKGTGTIYPPYYEVSFEAPRDVDNDSLLLGYIAEKRNIATDTAQYLIERFAGTVKEQAAEGEVDFGDLGSFYIDANSQLAFRANKAGVTFSSPLYGLPPVKIKKLEDLNQPVEQQPEEPAIIPVEAVTPEPVAPALPAPPQETYITPAVIEEQPLPAVAEEDIEEQPKSKAVYWIVFAVIVIALVAGFLVYQYKVLNKNNTTVVVKPQQKITPVKADTDTVKKDTLAIAPATVKADSAIRSTGRPSANNAPIGEIPKNTWLILGGSFNNYVNATRAVTNYRTLGHPEARLLDSVQRKSFFVYKIVFGYRYTKKQADSVRLEILKPRTIKSKFIFVEPYK</sequence>
<dbReference type="AlphaFoldDB" id="A0A1Q5ZTG9"/>
<keyword evidence="1" id="KW-1133">Transmembrane helix</keyword>
<keyword evidence="1" id="KW-0472">Membrane</keyword>
<evidence type="ECO:0000313" key="3">
    <source>
        <dbReference type="EMBL" id="OKS85062.1"/>
    </source>
</evidence>
<keyword evidence="4" id="KW-1185">Reference proteome</keyword>
<proteinExistence type="predicted"/>
<reference evidence="3 4" key="1">
    <citation type="submission" date="2016-11" db="EMBL/GenBank/DDBJ databases">
        <title>Whole Genome Sequencing of Mucilaginibacter polytrichastri RG4-7(T) isolated from the moss sample.</title>
        <authorList>
            <person name="Li Y."/>
        </authorList>
    </citation>
    <scope>NUCLEOTIDE SEQUENCE [LARGE SCALE GENOMIC DNA]</scope>
    <source>
        <strain evidence="3 4">RG4-7</strain>
    </source>
</reference>
<comment type="caution">
    <text evidence="3">The sequence shown here is derived from an EMBL/GenBank/DDBJ whole genome shotgun (WGS) entry which is preliminary data.</text>
</comment>
<evidence type="ECO:0000313" key="4">
    <source>
        <dbReference type="Proteomes" id="UP000186720"/>
    </source>
</evidence>
<dbReference type="Pfam" id="PF18174">
    <property type="entry name" value="HU-CCDC81_bac_1"/>
    <property type="match status" value="1"/>
</dbReference>